<feature type="region of interest" description="Disordered" evidence="1">
    <location>
        <begin position="12"/>
        <end position="143"/>
    </location>
</feature>
<feature type="compositionally biased region" description="Polar residues" evidence="1">
    <location>
        <begin position="40"/>
        <end position="49"/>
    </location>
</feature>
<evidence type="ECO:0000256" key="1">
    <source>
        <dbReference type="SAM" id="MobiDB-lite"/>
    </source>
</evidence>
<feature type="compositionally biased region" description="Low complexity" evidence="1">
    <location>
        <begin position="74"/>
        <end position="105"/>
    </location>
</feature>
<dbReference type="EMBL" id="JANAVB010007599">
    <property type="protein sequence ID" value="KAJ6842480.1"/>
    <property type="molecule type" value="Genomic_DNA"/>
</dbReference>
<dbReference type="AlphaFoldDB" id="A0AAX6FGE2"/>
<protein>
    <submittedName>
        <fullName evidence="2">Vegetative cell wall protein gp1-like</fullName>
    </submittedName>
</protein>
<gene>
    <name evidence="2" type="ORF">M6B38_133145</name>
    <name evidence="3" type="ORF">M6B38_301945</name>
    <name evidence="4" type="ORF">M6B38_301950</name>
</gene>
<evidence type="ECO:0000313" key="2">
    <source>
        <dbReference type="EMBL" id="KAJ6815457.1"/>
    </source>
</evidence>
<comment type="caution">
    <text evidence="2">The sequence shown here is derived from an EMBL/GenBank/DDBJ whole genome shotgun (WGS) entry which is preliminary data.</text>
</comment>
<dbReference type="EMBL" id="JANAVB010028820">
    <property type="protein sequence ID" value="KAJ6815457.1"/>
    <property type="molecule type" value="Genomic_DNA"/>
</dbReference>
<sequence>MPELHLLLTAMAHHHSSGHGRRPTLPPPSPRSHPLLSSSNQATTTSPPSNCRPLLLTPIKPDQLRPRLPPPWPSTTEQSTTSSISPQSMESPPPSTTARTTTILPRVGPNTTVPRRQGRTPPPWQSPCPARPDARNSARRQRTAARVARARVRHFVAVIGQCTAVGAPPPWASSGDHPGSATLLSGATYRRFVRFERHPVVTRARLSPF</sequence>
<organism evidence="2 5">
    <name type="scientific">Iris pallida</name>
    <name type="common">Sweet iris</name>
    <dbReference type="NCBI Taxonomy" id="29817"/>
    <lineage>
        <taxon>Eukaryota</taxon>
        <taxon>Viridiplantae</taxon>
        <taxon>Streptophyta</taxon>
        <taxon>Embryophyta</taxon>
        <taxon>Tracheophyta</taxon>
        <taxon>Spermatophyta</taxon>
        <taxon>Magnoliopsida</taxon>
        <taxon>Liliopsida</taxon>
        <taxon>Asparagales</taxon>
        <taxon>Iridaceae</taxon>
        <taxon>Iridoideae</taxon>
        <taxon>Irideae</taxon>
        <taxon>Iris</taxon>
    </lineage>
</organism>
<accession>A0AAX6FGE2</accession>
<proteinExistence type="predicted"/>
<feature type="compositionally biased region" description="Basic residues" evidence="1">
    <location>
        <begin position="12"/>
        <end position="22"/>
    </location>
</feature>
<reference evidence="2" key="2">
    <citation type="submission" date="2023-04" db="EMBL/GenBank/DDBJ databases">
        <authorList>
            <person name="Bruccoleri R.E."/>
            <person name="Oakeley E.J."/>
            <person name="Faust A.-M."/>
            <person name="Dessus-Babus S."/>
            <person name="Altorfer M."/>
            <person name="Burckhardt D."/>
            <person name="Oertli M."/>
            <person name="Naumann U."/>
            <person name="Petersen F."/>
            <person name="Wong J."/>
        </authorList>
    </citation>
    <scope>NUCLEOTIDE SEQUENCE</scope>
    <source>
        <strain evidence="2">GSM-AAB239-AS_SAM_17_03QT</strain>
        <tissue evidence="2">Leaf</tissue>
    </source>
</reference>
<evidence type="ECO:0000313" key="5">
    <source>
        <dbReference type="Proteomes" id="UP001140949"/>
    </source>
</evidence>
<evidence type="ECO:0000313" key="3">
    <source>
        <dbReference type="EMBL" id="KAJ6842479.1"/>
    </source>
</evidence>
<feature type="compositionally biased region" description="Pro residues" evidence="1">
    <location>
        <begin position="120"/>
        <end position="130"/>
    </location>
</feature>
<dbReference type="Proteomes" id="UP001140949">
    <property type="component" value="Unassembled WGS sequence"/>
</dbReference>
<keyword evidence="5" id="KW-1185">Reference proteome</keyword>
<name>A0AAX6FGE2_IRIPA</name>
<evidence type="ECO:0000313" key="4">
    <source>
        <dbReference type="EMBL" id="KAJ6842480.1"/>
    </source>
</evidence>
<reference evidence="2" key="1">
    <citation type="journal article" date="2023" name="GigaByte">
        <title>Genome assembly of the bearded iris, Iris pallida Lam.</title>
        <authorList>
            <person name="Bruccoleri R.E."/>
            <person name="Oakeley E.J."/>
            <person name="Faust A.M.E."/>
            <person name="Altorfer M."/>
            <person name="Dessus-Babus S."/>
            <person name="Burckhardt D."/>
            <person name="Oertli M."/>
            <person name="Naumann U."/>
            <person name="Petersen F."/>
            <person name="Wong J."/>
        </authorList>
    </citation>
    <scope>NUCLEOTIDE SEQUENCE</scope>
    <source>
        <strain evidence="2">GSM-AAB239-AS_SAM_17_03QT</strain>
    </source>
</reference>
<dbReference type="EMBL" id="JANAVB010007599">
    <property type="protein sequence ID" value="KAJ6842479.1"/>
    <property type="molecule type" value="Genomic_DNA"/>
</dbReference>